<dbReference type="Proteomes" id="UP000004218">
    <property type="component" value="Unassembled WGS sequence"/>
</dbReference>
<dbReference type="EMBL" id="ACSH02000002">
    <property type="protein sequence ID" value="EFM49875.1"/>
    <property type="molecule type" value="Genomic_DNA"/>
</dbReference>
<accession>E0DBX4</accession>
<proteinExistence type="predicted"/>
<keyword evidence="2" id="KW-1185">Reference proteome</keyword>
<gene>
    <name evidence="1" type="ORF">HMPREF0299_5818</name>
</gene>
<evidence type="ECO:0000313" key="2">
    <source>
        <dbReference type="Proteomes" id="UP000004218"/>
    </source>
</evidence>
<organism evidence="1 2">
    <name type="scientific">Corynebacterium matruchotii ATCC 14266</name>
    <dbReference type="NCBI Taxonomy" id="553207"/>
    <lineage>
        <taxon>Bacteria</taxon>
        <taxon>Bacillati</taxon>
        <taxon>Actinomycetota</taxon>
        <taxon>Actinomycetes</taxon>
        <taxon>Mycobacteriales</taxon>
        <taxon>Corynebacteriaceae</taxon>
        <taxon>Corynebacterium</taxon>
    </lineage>
</organism>
<sequence>MKTAETIETTEIAETTKNTQLCGGVHPPPGCGKTCDYD</sequence>
<dbReference type="AlphaFoldDB" id="E0DBX4"/>
<comment type="caution">
    <text evidence="1">The sequence shown here is derived from an EMBL/GenBank/DDBJ whole genome shotgun (WGS) entry which is preliminary data.</text>
</comment>
<protein>
    <submittedName>
        <fullName evidence="1">Uncharacterized protein</fullName>
    </submittedName>
</protein>
<reference evidence="1" key="1">
    <citation type="submission" date="2010-08" db="EMBL/GenBank/DDBJ databases">
        <authorList>
            <person name="Harkins D.M."/>
            <person name="Madupu R."/>
            <person name="Durkin A.S."/>
            <person name="Torralba M."/>
            <person name="Methe B."/>
            <person name="Sutton G.G."/>
            <person name="Nelson K.E."/>
        </authorList>
    </citation>
    <scope>NUCLEOTIDE SEQUENCE [LARGE SCALE GENOMIC DNA]</scope>
    <source>
        <strain evidence="1">ATCC 14266</strain>
    </source>
</reference>
<evidence type="ECO:0000313" key="1">
    <source>
        <dbReference type="EMBL" id="EFM49875.1"/>
    </source>
</evidence>
<name>E0DBX4_9CORY</name>